<name>A0A3R7WF81_9EURY</name>
<comment type="caution">
    <text evidence="1">The sequence shown here is derived from an EMBL/GenBank/DDBJ whole genome shotgun (WGS) entry which is preliminary data.</text>
</comment>
<dbReference type="Proteomes" id="UP000284763">
    <property type="component" value="Unassembled WGS sequence"/>
</dbReference>
<proteinExistence type="predicted"/>
<accession>A0A3R7WF81</accession>
<dbReference type="AlphaFoldDB" id="A0A3R7WF81"/>
<dbReference type="EMBL" id="QZAB01000165">
    <property type="protein sequence ID" value="RQD89120.1"/>
    <property type="molecule type" value="Genomic_DNA"/>
</dbReference>
<reference evidence="1 2" key="1">
    <citation type="submission" date="2018-08" db="EMBL/GenBank/DDBJ databases">
        <title>The metabolism and importance of syntrophic acetate oxidation coupled to methane or sulfide production in haloalkaline environments.</title>
        <authorList>
            <person name="Timmers P.H.A."/>
            <person name="Vavourakis C.D."/>
            <person name="Sorokin D.Y."/>
            <person name="Sinninghe Damste J.S."/>
            <person name="Muyzer G."/>
            <person name="Stams A.J.M."/>
            <person name="Plugge C.M."/>
        </authorList>
    </citation>
    <scope>NUCLEOTIDE SEQUENCE [LARGE SCALE GENOMIC DNA]</scope>
    <source>
        <strain evidence="1">MSAO_Arc3</strain>
    </source>
</reference>
<evidence type="ECO:0000313" key="1">
    <source>
        <dbReference type="EMBL" id="RQD89120.1"/>
    </source>
</evidence>
<protein>
    <submittedName>
        <fullName evidence="1">Uncharacterized protein</fullName>
    </submittedName>
</protein>
<gene>
    <name evidence="1" type="ORF">D5R95_02485</name>
</gene>
<organism evidence="1 2">
    <name type="scientific">Methanosalsum natronophilum</name>
    <dbReference type="NCBI Taxonomy" id="768733"/>
    <lineage>
        <taxon>Archaea</taxon>
        <taxon>Methanobacteriati</taxon>
        <taxon>Methanobacteriota</taxon>
        <taxon>Stenosarchaea group</taxon>
        <taxon>Methanomicrobia</taxon>
        <taxon>Methanosarcinales</taxon>
        <taxon>Methanosarcinaceae</taxon>
        <taxon>Methanosalsum</taxon>
    </lineage>
</organism>
<sequence length="65" mass="7301">MALSLSEEGIPHPFLLIFPTGNAIPSIKTIIRNARIQPVYKVNTTKKLGFGLYLKKEKNVNYLIS</sequence>
<evidence type="ECO:0000313" key="2">
    <source>
        <dbReference type="Proteomes" id="UP000284763"/>
    </source>
</evidence>